<dbReference type="InterPro" id="IPR054476">
    <property type="entry name" value="Ltn1_N"/>
</dbReference>
<keyword evidence="1" id="KW-0833">Ubl conjugation pathway</keyword>
<dbReference type="PANTHER" id="PTHR12389">
    <property type="entry name" value="ZINC FINGER PROTEIN 294"/>
    <property type="match status" value="1"/>
</dbReference>
<keyword evidence="1" id="KW-0479">Metal-binding</keyword>
<reference evidence="3" key="1">
    <citation type="submission" date="2023-05" db="EMBL/GenBank/DDBJ databases">
        <authorList>
            <person name="Stuckert A."/>
        </authorList>
    </citation>
    <scope>NUCLEOTIDE SEQUENCE</scope>
</reference>
<comment type="pathway">
    <text evidence="1">Protein modification; protein ubiquitination.</text>
</comment>
<dbReference type="Proteomes" id="UP001162483">
    <property type="component" value="Unassembled WGS sequence"/>
</dbReference>
<comment type="similarity">
    <text evidence="1">Belongs to the LTN1 family.</text>
</comment>
<comment type="catalytic activity">
    <reaction evidence="1">
        <text>S-ubiquitinyl-[E2 ubiquitin-conjugating enzyme]-L-cysteine + [acceptor protein]-L-lysine = [E2 ubiquitin-conjugating enzyme]-L-cysteine + N(6)-ubiquitinyl-[acceptor protein]-L-lysine.</text>
        <dbReference type="EC" id="2.3.2.27"/>
    </reaction>
</comment>
<proteinExistence type="inferred from homology"/>
<keyword evidence="1" id="KW-0862">Zinc</keyword>
<keyword evidence="4" id="KW-1185">Reference proteome</keyword>
<evidence type="ECO:0000256" key="1">
    <source>
        <dbReference type="RuleBase" id="RU367090"/>
    </source>
</evidence>
<keyword evidence="1" id="KW-0808">Transferase</keyword>
<comment type="subunit">
    <text evidence="1">Component of the ribosome quality control complex (RQC).</text>
</comment>
<name>A0ABN9E399_9NEOB</name>
<dbReference type="PANTHER" id="PTHR12389:SF0">
    <property type="entry name" value="E3 UBIQUITIN-PROTEIN LIGASE LISTERIN"/>
    <property type="match status" value="1"/>
</dbReference>
<evidence type="ECO:0000259" key="2">
    <source>
        <dbReference type="Pfam" id="PF22958"/>
    </source>
</evidence>
<accession>A0ABN9E399</accession>
<dbReference type="InterPro" id="IPR039795">
    <property type="entry name" value="LTN1/Rkr1"/>
</dbReference>
<keyword evidence="1" id="KW-0863">Zinc-finger</keyword>
<comment type="caution">
    <text evidence="3">The sequence shown here is derived from an EMBL/GenBank/DDBJ whole genome shotgun (WGS) entry which is preliminary data.</text>
</comment>
<sequence>MCQYLPELLNTEASRVCPAVLLSIDDSDAVVCPALWEAVLYTVTTLEKCWDYVSAKKGVLPKLWTVLSEREAEAWRPLSSPMFCLSSAKSPVT</sequence>
<feature type="domain" description="E3 ubiquitin-protein ligase listerin N-terminal" evidence="2">
    <location>
        <begin position="1"/>
        <end position="72"/>
    </location>
</feature>
<dbReference type="Pfam" id="PF22958">
    <property type="entry name" value="Ltn1_1st"/>
    <property type="match status" value="1"/>
</dbReference>
<protein>
    <recommendedName>
        <fullName evidence="1">E3 ubiquitin-protein ligase listerin</fullName>
        <ecNumber evidence="1">2.3.2.27</ecNumber>
    </recommendedName>
    <alternativeName>
        <fullName evidence="1">RING-type E3 ubiquitin transferase listerin</fullName>
    </alternativeName>
</protein>
<gene>
    <name evidence="3" type="ORF">SPARVUS_LOCUS9059145</name>
</gene>
<comment type="function">
    <text evidence="1">E3 ubiquitin-protein ligase. Component of the ribosome quality control complex (RQC), a ribosome-associated complex that mediates ubiquitination and extraction of incompletely synthesized nascent chains for proteasomal degradation.</text>
</comment>
<dbReference type="EC" id="2.3.2.27" evidence="1"/>
<dbReference type="EMBL" id="CATNWA010015085">
    <property type="protein sequence ID" value="CAI9579350.1"/>
    <property type="molecule type" value="Genomic_DNA"/>
</dbReference>
<evidence type="ECO:0000313" key="3">
    <source>
        <dbReference type="EMBL" id="CAI9579350.1"/>
    </source>
</evidence>
<organism evidence="3 4">
    <name type="scientific">Staurois parvus</name>
    <dbReference type="NCBI Taxonomy" id="386267"/>
    <lineage>
        <taxon>Eukaryota</taxon>
        <taxon>Metazoa</taxon>
        <taxon>Chordata</taxon>
        <taxon>Craniata</taxon>
        <taxon>Vertebrata</taxon>
        <taxon>Euteleostomi</taxon>
        <taxon>Amphibia</taxon>
        <taxon>Batrachia</taxon>
        <taxon>Anura</taxon>
        <taxon>Neobatrachia</taxon>
        <taxon>Ranoidea</taxon>
        <taxon>Ranidae</taxon>
        <taxon>Staurois</taxon>
    </lineage>
</organism>
<evidence type="ECO:0000313" key="4">
    <source>
        <dbReference type="Proteomes" id="UP001162483"/>
    </source>
</evidence>